<dbReference type="SUPFAM" id="SSF101898">
    <property type="entry name" value="NHL repeat"/>
    <property type="match status" value="1"/>
</dbReference>
<dbReference type="InterPro" id="IPR000601">
    <property type="entry name" value="PKD_dom"/>
</dbReference>
<dbReference type="PANTHER" id="PTHR35580">
    <property type="entry name" value="CELL SURFACE GLYCOPROTEIN (S-LAYER PROTEIN)-LIKE PROTEIN"/>
    <property type="match status" value="1"/>
</dbReference>
<organism evidence="2 3">
    <name type="scientific">Adhaeribacter aerolatus</name>
    <dbReference type="NCBI Taxonomy" id="670289"/>
    <lineage>
        <taxon>Bacteria</taxon>
        <taxon>Pseudomonadati</taxon>
        <taxon>Bacteroidota</taxon>
        <taxon>Cytophagia</taxon>
        <taxon>Cytophagales</taxon>
        <taxon>Hymenobacteraceae</taxon>
        <taxon>Adhaeribacter</taxon>
    </lineage>
</organism>
<dbReference type="NCBIfam" id="TIGR04131">
    <property type="entry name" value="Bac_Flav_CTERM"/>
    <property type="match status" value="1"/>
</dbReference>
<dbReference type="CDD" id="cd00146">
    <property type="entry name" value="PKD"/>
    <property type="match status" value="1"/>
</dbReference>
<name>A0A512AU97_9BACT</name>
<dbReference type="Pfam" id="PF25778">
    <property type="entry name" value="DUF7948"/>
    <property type="match status" value="1"/>
</dbReference>
<evidence type="ECO:0000313" key="2">
    <source>
        <dbReference type="EMBL" id="GEO03157.1"/>
    </source>
</evidence>
<dbReference type="Pfam" id="PF00801">
    <property type="entry name" value="PKD"/>
    <property type="match status" value="1"/>
</dbReference>
<dbReference type="InterPro" id="IPR052918">
    <property type="entry name" value="Motility_Chemotaxis_Reg"/>
</dbReference>
<dbReference type="AlphaFoldDB" id="A0A512AU97"/>
<dbReference type="InterPro" id="IPR022409">
    <property type="entry name" value="PKD/Chitinase_dom"/>
</dbReference>
<reference evidence="2 3" key="1">
    <citation type="submission" date="2019-07" db="EMBL/GenBank/DDBJ databases">
        <title>Whole genome shotgun sequence of Adhaeribacter aerolatus NBRC 106133.</title>
        <authorList>
            <person name="Hosoyama A."/>
            <person name="Uohara A."/>
            <person name="Ohji S."/>
            <person name="Ichikawa N."/>
        </authorList>
    </citation>
    <scope>NUCLEOTIDE SEQUENCE [LARGE SCALE GENOMIC DNA]</scope>
    <source>
        <strain evidence="2 3">NBRC 106133</strain>
    </source>
</reference>
<dbReference type="Gene3D" id="2.60.40.10">
    <property type="entry name" value="Immunoglobulins"/>
    <property type="match status" value="1"/>
</dbReference>
<proteinExistence type="predicted"/>
<protein>
    <recommendedName>
        <fullName evidence="1">PKD domain-containing protein</fullName>
    </recommendedName>
</protein>
<dbReference type="EMBL" id="BJYS01000004">
    <property type="protein sequence ID" value="GEO03157.1"/>
    <property type="molecule type" value="Genomic_DNA"/>
</dbReference>
<dbReference type="InterPro" id="IPR057708">
    <property type="entry name" value="DUF7948"/>
</dbReference>
<feature type="domain" description="PKD" evidence="1">
    <location>
        <begin position="722"/>
        <end position="761"/>
    </location>
</feature>
<dbReference type="SUPFAM" id="SSF49299">
    <property type="entry name" value="PKD domain"/>
    <property type="match status" value="1"/>
</dbReference>
<dbReference type="Proteomes" id="UP000321532">
    <property type="component" value="Unassembled WGS sequence"/>
</dbReference>
<dbReference type="PANTHER" id="PTHR35580:SF1">
    <property type="entry name" value="PHYTASE-LIKE DOMAIN-CONTAINING PROTEIN"/>
    <property type="match status" value="1"/>
</dbReference>
<gene>
    <name evidence="2" type="ORF">AAE02nite_08210</name>
</gene>
<dbReference type="SMART" id="SM00089">
    <property type="entry name" value="PKD"/>
    <property type="match status" value="1"/>
</dbReference>
<dbReference type="Pfam" id="PF13585">
    <property type="entry name" value="CHU_C"/>
    <property type="match status" value="1"/>
</dbReference>
<evidence type="ECO:0000259" key="1">
    <source>
        <dbReference type="PROSITE" id="PS50093"/>
    </source>
</evidence>
<sequence>MLNHAFAHAPVPGNAIEFIQNKNQWNQAVLFSASLPQGWLFLEHNRLTYNFLEPAYFNTEETNPETAQKAGLYNGHAFRINFVNANPQPQIMPVNQLPGYRNYFIGQQPGKWATGVPAYQEIKYEALFPAIDLRLYNFGASLKYDYMVAPQASVARIQMQYEGIKKLELRNGRLYIQTQVNEIIEEKPFAYQEIAGTKKEVVCEFTLKDNTVGFKITGAYNPNLPLVIDPELIFMTYAGAGSGLSANCATADAAGNTYFASRTMGPVYPVTPGAYQTIRRGNNTGISKLNPTGTALIYATYLGGTGSDEYPLSLVVNKQNELIILGHTNSFDFPTSASALDKTLGGIRDYFISRFSADGTTLVASTLLGGSSEEGGVIGSTPAKLALDEAGNIFVGGCSQSSDFRIVNGFQNAKKGGVDGIVCKLNNTLMSLLWSTFIGGEAEDLIYDLKVGASGTVYVAGSTHSAEFPTTRGVLSEDRLGQRDGFVGIIGSNGNRLEAATYIGTRQTDLAKYVDFDKDGNVYVAGATTGSYPITSGTYGTANSTGGYFIHKINSTLTSTAYSTHLGGNNSFVEKVPTAFRVNACGNLYLAGYGLTSAPLSADALERTRKTMYICHLDTDAKKLVYGSYLGGTENQPHTHLANSSLITPDGTLYQIECTYARDQPVTAGAYDGLYFNSPDGAVAKFQFTPVSVNQVKAKADTPPVSCAPYTVRFNNNTEHGVTYSWNFGDGSSPSAETNPAHTFQKPGNYRVKLLAGNPASCVPLDSTFINITVVAPPTHILPKEITYLCNQQVTLDAGNAGFNYLWSTGATTQTIAVTEPGTYSVQISNGDCVITDSVAVASPLANLEVPNVFTPNRDGRNDYFVIRNMAANTKLQIFNRWGALVYQNDNYQNNWDGRSLTRGTYFYLVQSAGNCTTQKGWLEIVQ</sequence>
<dbReference type="PROSITE" id="PS50093">
    <property type="entry name" value="PKD"/>
    <property type="match status" value="1"/>
</dbReference>
<dbReference type="InterPro" id="IPR026341">
    <property type="entry name" value="T9SS_type_B"/>
</dbReference>
<comment type="caution">
    <text evidence="2">The sequence shown here is derived from an EMBL/GenBank/DDBJ whole genome shotgun (WGS) entry which is preliminary data.</text>
</comment>
<dbReference type="InterPro" id="IPR035986">
    <property type="entry name" value="PKD_dom_sf"/>
</dbReference>
<accession>A0A512AU97</accession>
<dbReference type="InterPro" id="IPR013783">
    <property type="entry name" value="Ig-like_fold"/>
</dbReference>
<evidence type="ECO:0000313" key="3">
    <source>
        <dbReference type="Proteomes" id="UP000321532"/>
    </source>
</evidence>
<keyword evidence="3" id="KW-1185">Reference proteome</keyword>